<dbReference type="PIRSF" id="PIRSF004983">
    <property type="entry name" value="MenD"/>
    <property type="match status" value="1"/>
</dbReference>
<comment type="cofactor">
    <cofactor evidence="6">
        <name>thiamine diphosphate</name>
        <dbReference type="ChEBI" id="CHEBI:58937"/>
    </cofactor>
    <text evidence="6">Binds 1 thiamine pyrophosphate per subunit.</text>
</comment>
<evidence type="ECO:0000313" key="10">
    <source>
        <dbReference type="EMBL" id="KUP05449.1"/>
    </source>
</evidence>
<sequence length="580" mass="65259">MTEHQRDLTHYTAAFIDELAVCGIRHAVVSPGSRSTPLALTIAEHPLIHMTVHVDERSAGFFALGIAKRLREPVVLLCSSGTAGANYYPAVIEAKYSGIPLIVLTADRPHELREVGAAQAIDQIHLYGQHVKWSIDMPLPSESLSDYARRMAKRGVILTQEAPSGPVHYNFPFREPLIPDLTESASLFTNEVNRPVLSNKRIEQEDLHIYKEELREKQKLLIICGETQHPDSLSAIKDFGEKCYAPILADPLSGLRSQDKEFSTIIDRYDSFLRNPALRERFKPDLIIRFGTMPVSKALLTYLKEQACPIWIINDHGDWKDPIHTGTHYLSTSIKHFCSDVVENHSKGAEWLHQWKYVNSLTHNRIQSFYSEQKPRLTEGQAVHDLLERLPSYSTLFVGNSMPIRDIDTHLSQNSKVFTILANRGANGIDGVVSTALGVSSVSENTYLLIGDLSFLHDLGGLIAAKLNKLNLTVVVLNNNGGGIFSYLPQKADEKHFEALFGTPTDIEFSSVTALFGAQYIRVNSWGEWTLALEHISESKGLKIIEVMTNREENLVQHRNLWEIVSQEINMRMDELQHED</sequence>
<keyword evidence="2 6" id="KW-0479">Metal-binding</keyword>
<name>A0A147K6C6_9BACI</name>
<comment type="catalytic activity">
    <reaction evidence="6">
        <text>isochorismate + 2-oxoglutarate + H(+) = 5-enolpyruvoyl-6-hydroxy-2-succinyl-cyclohex-3-ene-1-carboxylate + CO2</text>
        <dbReference type="Rhea" id="RHEA:25593"/>
        <dbReference type="ChEBI" id="CHEBI:15378"/>
        <dbReference type="ChEBI" id="CHEBI:16526"/>
        <dbReference type="ChEBI" id="CHEBI:16810"/>
        <dbReference type="ChEBI" id="CHEBI:29780"/>
        <dbReference type="ChEBI" id="CHEBI:58818"/>
        <dbReference type="EC" id="2.2.1.9"/>
    </reaction>
</comment>
<evidence type="ECO:0000256" key="2">
    <source>
        <dbReference type="ARBA" id="ARBA00022723"/>
    </source>
</evidence>
<comment type="pathway">
    <text evidence="6">Quinol/quinone metabolism; menaquinone biosynthesis.</text>
</comment>
<dbReference type="HAMAP" id="MF_01659">
    <property type="entry name" value="MenD"/>
    <property type="match status" value="1"/>
</dbReference>
<protein>
    <recommendedName>
        <fullName evidence="6">2-succinyl-5-enolpyruvyl-6-hydroxy-3-cyclohexene-1-carboxylate synthase</fullName>
        <shortName evidence="6">SEPHCHC synthase</shortName>
        <ecNumber evidence="6">2.2.1.9</ecNumber>
    </recommendedName>
    <alternativeName>
        <fullName evidence="6">Menaquinone biosynthesis protein MenD</fullName>
    </alternativeName>
</protein>
<organism evidence="10 11">
    <name type="scientific">Bacillus coahuilensis p1.1.43</name>
    <dbReference type="NCBI Taxonomy" id="1150625"/>
    <lineage>
        <taxon>Bacteria</taxon>
        <taxon>Bacillati</taxon>
        <taxon>Bacillota</taxon>
        <taxon>Bacilli</taxon>
        <taxon>Bacillales</taxon>
        <taxon>Bacillaceae</taxon>
        <taxon>Bacillus</taxon>
    </lineage>
</organism>
<dbReference type="GO" id="GO:0070204">
    <property type="term" value="F:2-succinyl-5-enolpyruvyl-6-hydroxy-3-cyclohexene-1-carboxylic-acid synthase activity"/>
    <property type="evidence" value="ECO:0007669"/>
    <property type="project" value="UniProtKB-UniRule"/>
</dbReference>
<dbReference type="InterPro" id="IPR011766">
    <property type="entry name" value="TPP_enzyme_TPP-bd"/>
</dbReference>
<dbReference type="Gene3D" id="3.40.50.970">
    <property type="match status" value="2"/>
</dbReference>
<comment type="similarity">
    <text evidence="6">Belongs to the TPP enzyme family. MenD subfamily.</text>
</comment>
<comment type="pathway">
    <text evidence="6">Quinol/quinone metabolism; 1,4-dihydroxy-2-naphthoate biosynthesis; 1,4-dihydroxy-2-naphthoate from chorismate: step 2/7.</text>
</comment>
<dbReference type="GO" id="GO:0000287">
    <property type="term" value="F:magnesium ion binding"/>
    <property type="evidence" value="ECO:0007669"/>
    <property type="project" value="UniProtKB-UniRule"/>
</dbReference>
<evidence type="ECO:0000313" key="11">
    <source>
        <dbReference type="Proteomes" id="UP000074108"/>
    </source>
</evidence>
<gene>
    <name evidence="6" type="primary">menD</name>
    <name evidence="10" type="ORF">Q75_12125</name>
</gene>
<dbReference type="STRING" id="1150625.Q75_12125"/>
<evidence type="ECO:0000256" key="3">
    <source>
        <dbReference type="ARBA" id="ARBA00022842"/>
    </source>
</evidence>
<dbReference type="EMBL" id="LDYG01000037">
    <property type="protein sequence ID" value="KUP05449.1"/>
    <property type="molecule type" value="Genomic_DNA"/>
</dbReference>
<dbReference type="PANTHER" id="PTHR42916:SF1">
    <property type="entry name" value="PROTEIN PHYLLO, CHLOROPLASTIC"/>
    <property type="match status" value="1"/>
</dbReference>
<evidence type="ECO:0000256" key="4">
    <source>
        <dbReference type="ARBA" id="ARBA00023052"/>
    </source>
</evidence>
<keyword evidence="11" id="KW-1185">Reference proteome</keyword>
<dbReference type="OrthoDB" id="9791859at2"/>
<feature type="domain" description="Thiamine pyrophosphate enzyme TPP-binding" evidence="7">
    <location>
        <begin position="433"/>
        <end position="547"/>
    </location>
</feature>
<keyword evidence="6" id="KW-0474">Menaquinone biosynthesis</keyword>
<dbReference type="Pfam" id="PF02776">
    <property type="entry name" value="TPP_enzyme_N"/>
    <property type="match status" value="1"/>
</dbReference>
<dbReference type="InterPro" id="IPR012001">
    <property type="entry name" value="Thiamin_PyroP_enz_TPP-bd_dom"/>
</dbReference>
<proteinExistence type="inferred from homology"/>
<keyword evidence="1 6" id="KW-0808">Transferase</keyword>
<dbReference type="GO" id="GO:0009234">
    <property type="term" value="P:menaquinone biosynthetic process"/>
    <property type="evidence" value="ECO:0007669"/>
    <property type="project" value="UniProtKB-UniRule"/>
</dbReference>
<evidence type="ECO:0000256" key="1">
    <source>
        <dbReference type="ARBA" id="ARBA00022679"/>
    </source>
</evidence>
<evidence type="ECO:0000256" key="5">
    <source>
        <dbReference type="ARBA" id="ARBA00023211"/>
    </source>
</evidence>
<dbReference type="Proteomes" id="UP000074108">
    <property type="component" value="Unassembled WGS sequence"/>
</dbReference>
<dbReference type="InterPro" id="IPR032264">
    <property type="entry name" value="MenD_middle"/>
</dbReference>
<dbReference type="InterPro" id="IPR029061">
    <property type="entry name" value="THDP-binding"/>
</dbReference>
<comment type="cofactor">
    <cofactor evidence="6">
        <name>Mg(2+)</name>
        <dbReference type="ChEBI" id="CHEBI:18420"/>
    </cofactor>
    <cofactor evidence="6">
        <name>Mn(2+)</name>
        <dbReference type="ChEBI" id="CHEBI:29035"/>
    </cofactor>
</comment>
<dbReference type="EC" id="2.2.1.9" evidence="6"/>
<evidence type="ECO:0000259" key="8">
    <source>
        <dbReference type="Pfam" id="PF02776"/>
    </source>
</evidence>
<dbReference type="GO" id="GO:0030145">
    <property type="term" value="F:manganese ion binding"/>
    <property type="evidence" value="ECO:0007669"/>
    <property type="project" value="UniProtKB-UniRule"/>
</dbReference>
<dbReference type="Pfam" id="PF02775">
    <property type="entry name" value="TPP_enzyme_C"/>
    <property type="match status" value="1"/>
</dbReference>
<feature type="domain" description="Thiamine pyrophosphate enzyme N-terminal TPP-binding" evidence="8">
    <location>
        <begin position="12"/>
        <end position="125"/>
    </location>
</feature>
<dbReference type="GO" id="GO:0030976">
    <property type="term" value="F:thiamine pyrophosphate binding"/>
    <property type="evidence" value="ECO:0007669"/>
    <property type="project" value="UniProtKB-UniRule"/>
</dbReference>
<dbReference type="PANTHER" id="PTHR42916">
    <property type="entry name" value="2-SUCCINYL-5-ENOLPYRUVYL-6-HYDROXY-3-CYCLOHEXENE-1-CARBOXYLATE SYNTHASE"/>
    <property type="match status" value="1"/>
</dbReference>
<comment type="caution">
    <text evidence="10">The sequence shown here is derived from an EMBL/GenBank/DDBJ whole genome shotgun (WGS) entry which is preliminary data.</text>
</comment>
<dbReference type="Gene3D" id="3.40.50.1220">
    <property type="entry name" value="TPP-binding domain"/>
    <property type="match status" value="1"/>
</dbReference>
<reference evidence="10 11" key="1">
    <citation type="journal article" date="2016" name="Front. Microbiol.">
        <title>Microevolution Analysis of Bacillus coahuilensis Unveils Differences in Phosphorus Acquisition Strategies and Their Regulation.</title>
        <authorList>
            <person name="Gomez-Lunar Z."/>
            <person name="Hernandez-Gonzalez I."/>
            <person name="Rodriguez-Torres M.D."/>
            <person name="Souza V."/>
            <person name="Olmedo-Alvarez G."/>
        </authorList>
    </citation>
    <scope>NUCLEOTIDE SEQUENCE [LARGE SCALE GENOMIC DNA]</scope>
    <source>
        <strain evidence="11">p1.1.43</strain>
    </source>
</reference>
<dbReference type="InterPro" id="IPR004433">
    <property type="entry name" value="MenaQ_synth_MenD"/>
</dbReference>
<dbReference type="CDD" id="cd02009">
    <property type="entry name" value="TPP_SHCHC_synthase"/>
    <property type="match status" value="1"/>
</dbReference>
<keyword evidence="4 6" id="KW-0786">Thiamine pyrophosphate</keyword>
<dbReference type="RefSeq" id="WP_059283350.1">
    <property type="nucleotide sequence ID" value="NZ_LDYG01000037.1"/>
</dbReference>
<dbReference type="PATRIC" id="fig|1150625.3.peg.2582"/>
<evidence type="ECO:0000259" key="9">
    <source>
        <dbReference type="Pfam" id="PF16582"/>
    </source>
</evidence>
<keyword evidence="3 6" id="KW-0460">Magnesium</keyword>
<comment type="function">
    <text evidence="6">Catalyzes the thiamine diphosphate-dependent decarboxylation of 2-oxoglutarate and the subsequent addition of the resulting succinic semialdehyde-thiamine pyrophosphate anion to isochorismate to yield 2-succinyl-5-enolpyruvyl-6-hydroxy-3-cyclohexene-1-carboxylate (SEPHCHC).</text>
</comment>
<comment type="subunit">
    <text evidence="6">Homodimer.</text>
</comment>
<dbReference type="UniPathway" id="UPA00079"/>
<dbReference type="CDD" id="cd07037">
    <property type="entry name" value="TPP_PYR_MenD"/>
    <property type="match status" value="1"/>
</dbReference>
<dbReference type="Pfam" id="PF16582">
    <property type="entry name" value="TPP_enzyme_M_2"/>
    <property type="match status" value="1"/>
</dbReference>
<keyword evidence="5 6" id="KW-0464">Manganese</keyword>
<accession>A0A147K6C6</accession>
<feature type="domain" description="Menaquinone biosynthesis protein MenD middle" evidence="9">
    <location>
        <begin position="217"/>
        <end position="398"/>
    </location>
</feature>
<dbReference type="UniPathway" id="UPA01057">
    <property type="reaction ID" value="UER00164"/>
</dbReference>
<dbReference type="SUPFAM" id="SSF52518">
    <property type="entry name" value="Thiamin diphosphate-binding fold (THDP-binding)"/>
    <property type="match status" value="2"/>
</dbReference>
<evidence type="ECO:0000259" key="7">
    <source>
        <dbReference type="Pfam" id="PF02775"/>
    </source>
</evidence>
<dbReference type="NCBIfam" id="TIGR00173">
    <property type="entry name" value="menD"/>
    <property type="match status" value="1"/>
</dbReference>
<dbReference type="AlphaFoldDB" id="A0A147K6C6"/>
<evidence type="ECO:0000256" key="6">
    <source>
        <dbReference type="HAMAP-Rule" id="MF_01659"/>
    </source>
</evidence>